<dbReference type="AlphaFoldDB" id="A0A848IXV7"/>
<keyword evidence="2" id="KW-1185">Reference proteome</keyword>
<dbReference type="Proteomes" id="UP000559010">
    <property type="component" value="Unassembled WGS sequence"/>
</dbReference>
<reference evidence="1 2" key="1">
    <citation type="submission" date="2020-04" db="EMBL/GenBank/DDBJ databases">
        <title>Flammeovirgaceae bacterium KN852 isolated from deep sea.</title>
        <authorList>
            <person name="Zhang D.-C."/>
        </authorList>
    </citation>
    <scope>NUCLEOTIDE SEQUENCE [LARGE SCALE GENOMIC DNA]</scope>
    <source>
        <strain evidence="1 2">KN852</strain>
    </source>
</reference>
<evidence type="ECO:0000313" key="1">
    <source>
        <dbReference type="EMBL" id="NMM48466.1"/>
    </source>
</evidence>
<evidence type="ECO:0000313" key="2">
    <source>
        <dbReference type="Proteomes" id="UP000559010"/>
    </source>
</evidence>
<accession>A0A848IXV7</accession>
<protein>
    <submittedName>
        <fullName evidence="1">Uncharacterized protein</fullName>
    </submittedName>
</protein>
<name>A0A848IXV7_9BACT</name>
<gene>
    <name evidence="1" type="ORF">HH304_08650</name>
</gene>
<dbReference type="EMBL" id="JABBNU010000005">
    <property type="protein sequence ID" value="NMM48466.1"/>
    <property type="molecule type" value="Genomic_DNA"/>
</dbReference>
<sequence length="936" mass="108475">MIQPTFIEKKHKEAKQFNYDALRAEGIKLIQQLAGEYWTDFNTHDPGVTILEQVCFAITELAYRTDFKIEDLLFREGQKEQSFFRPDQVLPCNSLTIDDYRKLLFDSVFEIKNVWLQPVDNHKNSLNGLYSILLDIDEGITTKSAKEAVLKKARKVFLNSRNLCEDIEEIMILEHMPVALHADVELDGTISAEQVMGELLYRVDEYLSPQMKFYSLQELIDEGYTLNDIFEGPLLKHGFIKTSELPSKTDKILISELMKVIMQVEGVSSVKSLHVEADGQNHFNQVDIPFGKLPRLKTNLEAYEDELPVVLSKGRVNYSHIDTNKVARHLNELRSANKRVYRLSEEPIKLPEGKKMDTLSYHSIQNHFPQVYGLGIDGVSTSATPERKSQVLQLKGYLMLFEQILVNYLAQLSGVGELLSFKNTDKRTYFFKTLDEVPYSEKLYKTVNDGIDPISFRQHAIPPSYYEGLEKLTEVMDNYVDRRGRFLDYLLALHGESFPQVGTQSFKYYFPEATDDFLLKNKTRLLEFIPFINKNRNRGVDYEKEFSDEGNVAGLEVKLSVLLGLNFYSINDSKITDNISLIDHFKDQKLSIIQSSKSTASSERIIDSKYFEENFDYIDIEEFHDEQVTPANLNIKEIFHDGKITEDFLRNGLDIEKYQIGPDKNAKGKFIAAFKDTDSDAISLGSYESEEAAAKSVIALIDMLKELNLKCEGLHLIEHILLRPDVNDKKFGIYLLDENGNRLLRSRECFTFAERLAMVKKLKPFIPGEEYYSVETTRTKDFEIQFNVPDRKISFVSVEPNISVEKTHEIKERLYRFMSDTDDIVPFENKIDYFIQNEENGALIPEDFFEYRLSMIFPAWTARLNDPEFRSVVEEMVRNNQPANIDTRLFWFSIGQMKKFEKLYKQWIDALRNNDKEIRDNVSKELIMILLEGYKA</sequence>
<proteinExistence type="predicted"/>
<organism evidence="1 2">
    <name type="scientific">Marinigracilibium pacificum</name>
    <dbReference type="NCBI Taxonomy" id="2729599"/>
    <lineage>
        <taxon>Bacteria</taxon>
        <taxon>Pseudomonadati</taxon>
        <taxon>Bacteroidota</taxon>
        <taxon>Cytophagia</taxon>
        <taxon>Cytophagales</taxon>
        <taxon>Flammeovirgaceae</taxon>
        <taxon>Marinigracilibium</taxon>
    </lineage>
</organism>
<comment type="caution">
    <text evidence="1">The sequence shown here is derived from an EMBL/GenBank/DDBJ whole genome shotgun (WGS) entry which is preliminary data.</text>
</comment>
<dbReference type="RefSeq" id="WP_169680291.1">
    <property type="nucleotide sequence ID" value="NZ_JABBNU010000005.1"/>
</dbReference>